<comment type="pathway">
    <text evidence="2 9">Purine metabolism; purine nucleoside salvage.</text>
</comment>
<feature type="binding site" evidence="10">
    <location>
        <position position="235"/>
    </location>
    <ligand>
        <name>a purine D-ribonucleoside</name>
        <dbReference type="ChEBI" id="CHEBI:142355"/>
    </ligand>
</feature>
<keyword evidence="5" id="KW-0597">Phosphoprotein</keyword>
<dbReference type="RefSeq" id="WP_206707403.1">
    <property type="nucleotide sequence ID" value="NZ_CP059066.1"/>
</dbReference>
<evidence type="ECO:0000256" key="4">
    <source>
        <dbReference type="ARBA" id="ARBA00011233"/>
    </source>
</evidence>
<evidence type="ECO:0000256" key="5">
    <source>
        <dbReference type="ARBA" id="ARBA00022553"/>
    </source>
</evidence>
<dbReference type="InterPro" id="IPR018099">
    <property type="entry name" value="Purine_phosphorylase-2_CS"/>
</dbReference>
<evidence type="ECO:0000256" key="1">
    <source>
        <dbReference type="ARBA" id="ARBA00002678"/>
    </source>
</evidence>
<dbReference type="Pfam" id="PF01048">
    <property type="entry name" value="PNP_UDP_1"/>
    <property type="match status" value="1"/>
</dbReference>
<feature type="binding site" evidence="10">
    <location>
        <position position="193"/>
    </location>
    <ligand>
        <name>a purine D-ribonucleoside</name>
        <dbReference type="ChEBI" id="CHEBI:142355"/>
    </ligand>
</feature>
<dbReference type="Proteomes" id="UP000662904">
    <property type="component" value="Chromosome"/>
</dbReference>
<evidence type="ECO:0000256" key="8">
    <source>
        <dbReference type="ARBA" id="ARBA00048556"/>
    </source>
</evidence>
<dbReference type="NCBIfam" id="TIGR01697">
    <property type="entry name" value="PNPH-PUNA-XAPA"/>
    <property type="match status" value="1"/>
</dbReference>
<feature type="domain" description="Nucleoside phosphorylase" evidence="11">
    <location>
        <begin position="23"/>
        <end position="268"/>
    </location>
</feature>
<proteinExistence type="inferred from homology"/>
<keyword evidence="6 9" id="KW-0328">Glycosyltransferase</keyword>
<dbReference type="GO" id="GO:0005737">
    <property type="term" value="C:cytoplasm"/>
    <property type="evidence" value="ECO:0007669"/>
    <property type="project" value="TreeGrafter"/>
</dbReference>
<evidence type="ECO:0000313" key="12">
    <source>
        <dbReference type="EMBL" id="QSQ10081.1"/>
    </source>
</evidence>
<dbReference type="NCBIfam" id="TIGR01700">
    <property type="entry name" value="PNPH"/>
    <property type="match status" value="1"/>
</dbReference>
<keyword evidence="13" id="KW-1185">Reference proteome</keyword>
<feature type="binding site" evidence="10">
    <location>
        <begin position="81"/>
        <end position="83"/>
    </location>
    <ligand>
        <name>phosphate</name>
        <dbReference type="ChEBI" id="CHEBI:43474"/>
    </ligand>
</feature>
<evidence type="ECO:0000256" key="9">
    <source>
        <dbReference type="PIRNR" id="PIRNR000477"/>
    </source>
</evidence>
<comment type="subunit">
    <text evidence="4">Homotrimer.</text>
</comment>
<dbReference type="PIRSF" id="PIRSF000477">
    <property type="entry name" value="PurNPase"/>
    <property type="match status" value="1"/>
</dbReference>
<evidence type="ECO:0000256" key="7">
    <source>
        <dbReference type="ARBA" id="ARBA00022679"/>
    </source>
</evidence>
<dbReference type="NCBIfam" id="NF006054">
    <property type="entry name" value="PRK08202.1"/>
    <property type="match status" value="1"/>
</dbReference>
<dbReference type="InterPro" id="IPR011270">
    <property type="entry name" value="Pur_Nuc_Pase_Ino/Guo-sp"/>
</dbReference>
<dbReference type="CDD" id="cd09009">
    <property type="entry name" value="PNP-EcPNPII_like"/>
    <property type="match status" value="1"/>
</dbReference>
<dbReference type="InterPro" id="IPR011268">
    <property type="entry name" value="Purine_phosphorylase"/>
</dbReference>
<dbReference type="AlphaFoldDB" id="A0A8A0RNV4"/>
<evidence type="ECO:0000256" key="3">
    <source>
        <dbReference type="ARBA" id="ARBA00006751"/>
    </source>
</evidence>
<dbReference type="EMBL" id="CP059066">
    <property type="protein sequence ID" value="QSQ10081.1"/>
    <property type="molecule type" value="Genomic_DNA"/>
</dbReference>
<dbReference type="PANTHER" id="PTHR11904:SF9">
    <property type="entry name" value="PURINE NUCLEOSIDE PHOSPHORYLASE-RELATED"/>
    <property type="match status" value="1"/>
</dbReference>
<feature type="binding site" evidence="10">
    <location>
        <position position="113"/>
    </location>
    <ligand>
        <name>phosphate</name>
        <dbReference type="ChEBI" id="CHEBI:43474"/>
    </ligand>
</feature>
<gene>
    <name evidence="12" type="primary">punA</name>
    <name evidence="12" type="ORF">H0A61_02473</name>
</gene>
<evidence type="ECO:0000259" key="11">
    <source>
        <dbReference type="Pfam" id="PF01048"/>
    </source>
</evidence>
<dbReference type="FunFam" id="3.40.50.1580:FF:000010">
    <property type="entry name" value="Purine nucleoside phosphorylase"/>
    <property type="match status" value="1"/>
</dbReference>
<comment type="similarity">
    <text evidence="3 9">Belongs to the PNP/MTAP phosphorylase family.</text>
</comment>
<dbReference type="PROSITE" id="PS01240">
    <property type="entry name" value="PNP_MTAP_2"/>
    <property type="match status" value="1"/>
</dbReference>
<feature type="binding site" evidence="10">
    <location>
        <position position="30"/>
    </location>
    <ligand>
        <name>phosphate</name>
        <dbReference type="ChEBI" id="CHEBI:43474"/>
    </ligand>
</feature>
<comment type="function">
    <text evidence="1">The purine nucleoside phosphorylases catalyze the phosphorolytic breakdown of the N-glycosidic bond in the beta-(deoxy)ribonucleoside molecules, with the formation of the corresponding free purine bases and pentose-1-phosphate. Cleaves guanosine, inosine, 2'-deoxyguanosine and 2'-deoxyinosine.</text>
</comment>
<feature type="binding site" evidence="10">
    <location>
        <position position="212"/>
    </location>
    <ligand>
        <name>phosphate</name>
        <dbReference type="ChEBI" id="CHEBI:43474"/>
    </ligand>
</feature>
<dbReference type="Gene3D" id="3.40.50.1580">
    <property type="entry name" value="Nucleoside phosphorylase domain"/>
    <property type="match status" value="1"/>
</dbReference>
<organism evidence="12 13">
    <name type="scientific">Koleobacter methoxysyntrophicus</name>
    <dbReference type="NCBI Taxonomy" id="2751313"/>
    <lineage>
        <taxon>Bacteria</taxon>
        <taxon>Bacillati</taxon>
        <taxon>Bacillota</taxon>
        <taxon>Clostridia</taxon>
        <taxon>Koleobacterales</taxon>
        <taxon>Koleobacteraceae</taxon>
        <taxon>Koleobacter</taxon>
    </lineage>
</organism>
<protein>
    <recommendedName>
        <fullName evidence="9">Purine nucleoside phosphorylase</fullName>
        <ecNumber evidence="9">2.4.2.1</ecNumber>
    </recommendedName>
    <alternativeName>
        <fullName evidence="9">Inosine-guanosine phosphorylase</fullName>
    </alternativeName>
</protein>
<keyword evidence="7 9" id="KW-0808">Transferase</keyword>
<comment type="catalytic activity">
    <reaction evidence="8">
        <text>a purine 2'-deoxy-D-ribonucleoside + phosphate = a purine nucleobase + 2-deoxy-alpha-D-ribose 1-phosphate</text>
        <dbReference type="Rhea" id="RHEA:36431"/>
        <dbReference type="ChEBI" id="CHEBI:26386"/>
        <dbReference type="ChEBI" id="CHEBI:43474"/>
        <dbReference type="ChEBI" id="CHEBI:57259"/>
        <dbReference type="ChEBI" id="CHEBI:142361"/>
        <dbReference type="EC" id="2.4.2.1"/>
    </reaction>
</comment>
<name>A0A8A0RNV4_9FIRM</name>
<feature type="binding site" evidence="10">
    <location>
        <position position="61"/>
    </location>
    <ligand>
        <name>phosphate</name>
        <dbReference type="ChEBI" id="CHEBI:43474"/>
    </ligand>
</feature>
<reference evidence="12" key="1">
    <citation type="submission" date="2020-07" db="EMBL/GenBank/DDBJ databases">
        <title>Koleobacter methoxysyntrophicus gen. nov., sp. nov., a novel anaerobic bacterium isolated from deep subsurface oil field and proposal of Koleobacterales ord. nov. in the phylum Firmicutes.</title>
        <authorList>
            <person name="Sakamoto S."/>
            <person name="Tamaki H."/>
        </authorList>
    </citation>
    <scope>NUCLEOTIDE SEQUENCE</scope>
    <source>
        <strain evidence="12">NRmbB1</strain>
    </source>
</reference>
<dbReference type="GO" id="GO:0004731">
    <property type="term" value="F:purine-nucleoside phosphorylase activity"/>
    <property type="evidence" value="ECO:0007669"/>
    <property type="project" value="UniProtKB-EC"/>
</dbReference>
<dbReference type="InterPro" id="IPR000845">
    <property type="entry name" value="Nucleoside_phosphorylase_d"/>
</dbReference>
<evidence type="ECO:0000256" key="2">
    <source>
        <dbReference type="ARBA" id="ARBA00005058"/>
    </source>
</evidence>
<evidence type="ECO:0000256" key="6">
    <source>
        <dbReference type="ARBA" id="ARBA00022676"/>
    </source>
</evidence>
<dbReference type="SUPFAM" id="SSF53167">
    <property type="entry name" value="Purine and uridine phosphorylases"/>
    <property type="match status" value="1"/>
</dbReference>
<dbReference type="KEGG" id="kme:H0A61_02473"/>
<dbReference type="InterPro" id="IPR035994">
    <property type="entry name" value="Nucleoside_phosphorylase_sf"/>
</dbReference>
<accession>A0A8A0RNV4</accession>
<dbReference type="EC" id="2.4.2.1" evidence="9"/>
<evidence type="ECO:0000256" key="10">
    <source>
        <dbReference type="PIRSR" id="PIRSR000477-2"/>
    </source>
</evidence>
<dbReference type="PANTHER" id="PTHR11904">
    <property type="entry name" value="METHYLTHIOADENOSINE/PURINE NUCLEOSIDE PHOSPHORYLASE"/>
    <property type="match status" value="1"/>
</dbReference>
<evidence type="ECO:0000313" key="13">
    <source>
        <dbReference type="Proteomes" id="UP000662904"/>
    </source>
</evidence>
<dbReference type="UniPathway" id="UPA00606"/>
<sequence length="273" mass="29970">MVLKEKIAASSSYINQFSKGPVDIGIILGSGLGAFADIIEDKYIIPYTDIPNFPVSTVKGHAGRLIIGSLKGKRILVMQGRFHYYEGYTMDLVTFPVKVMKQLGVKVLIITNAAGGLNPDFNQGDLMLITDHINFMGANPLIGPNDEELGPRFPDMYEAYDRELIHLAEEIGNQKGIFLRKGVYIAVTGPSYETPAEIKMLRLLGADCVGMSTVPEVIVARHQGLRVLGISCITNVPINRMGHTDHNQVVETAYKTGPLFKDLLIGIIEKVQI</sequence>
<dbReference type="GO" id="GO:0009116">
    <property type="term" value="P:nucleoside metabolic process"/>
    <property type="evidence" value="ECO:0007669"/>
    <property type="project" value="InterPro"/>
</dbReference>